<sequence length="122" mass="13405">MTGSARRARRGACADGGPGASGLPSIKLIYLAESVIMLTTQGEVEVGCHVAFICSFSTRSFQEKSGWIGARIMSIRAEMLKAAYGVSKTLYLFFLSRAYIESDEVTTLLKEIHYPRPHLPFL</sequence>
<protein>
    <submittedName>
        <fullName evidence="1">Uncharacterized protein</fullName>
    </submittedName>
</protein>
<evidence type="ECO:0000313" key="2">
    <source>
        <dbReference type="Proteomes" id="UP001283361"/>
    </source>
</evidence>
<dbReference type="Proteomes" id="UP001283361">
    <property type="component" value="Unassembled WGS sequence"/>
</dbReference>
<name>A0AAE1B4Z1_9GAST</name>
<comment type="caution">
    <text evidence="1">The sequence shown here is derived from an EMBL/GenBank/DDBJ whole genome shotgun (WGS) entry which is preliminary data.</text>
</comment>
<accession>A0AAE1B4Z1</accession>
<keyword evidence="2" id="KW-1185">Reference proteome</keyword>
<proteinExistence type="predicted"/>
<gene>
    <name evidence="1" type="ORF">RRG08_059669</name>
</gene>
<dbReference type="EMBL" id="JAWDGP010000547">
    <property type="protein sequence ID" value="KAK3799623.1"/>
    <property type="molecule type" value="Genomic_DNA"/>
</dbReference>
<reference evidence="1" key="1">
    <citation type="journal article" date="2023" name="G3 (Bethesda)">
        <title>A reference genome for the long-term kleptoplast-retaining sea slug Elysia crispata morphotype clarki.</title>
        <authorList>
            <person name="Eastman K.E."/>
            <person name="Pendleton A.L."/>
            <person name="Shaikh M.A."/>
            <person name="Suttiyut T."/>
            <person name="Ogas R."/>
            <person name="Tomko P."/>
            <person name="Gavelis G."/>
            <person name="Widhalm J.R."/>
            <person name="Wisecaver J.H."/>
        </authorList>
    </citation>
    <scope>NUCLEOTIDE SEQUENCE</scope>
    <source>
        <strain evidence="1">ECLA1</strain>
    </source>
</reference>
<evidence type="ECO:0000313" key="1">
    <source>
        <dbReference type="EMBL" id="KAK3799623.1"/>
    </source>
</evidence>
<dbReference type="AlphaFoldDB" id="A0AAE1B4Z1"/>
<organism evidence="1 2">
    <name type="scientific">Elysia crispata</name>
    <name type="common">lettuce slug</name>
    <dbReference type="NCBI Taxonomy" id="231223"/>
    <lineage>
        <taxon>Eukaryota</taxon>
        <taxon>Metazoa</taxon>
        <taxon>Spiralia</taxon>
        <taxon>Lophotrochozoa</taxon>
        <taxon>Mollusca</taxon>
        <taxon>Gastropoda</taxon>
        <taxon>Heterobranchia</taxon>
        <taxon>Euthyneura</taxon>
        <taxon>Panpulmonata</taxon>
        <taxon>Sacoglossa</taxon>
        <taxon>Placobranchoidea</taxon>
        <taxon>Plakobranchidae</taxon>
        <taxon>Elysia</taxon>
    </lineage>
</organism>